<evidence type="ECO:0000256" key="11">
    <source>
        <dbReference type="ARBA" id="ARBA00023329"/>
    </source>
</evidence>
<evidence type="ECO:0000313" key="17">
    <source>
        <dbReference type="EMBL" id="KAG9510954.1"/>
    </source>
</evidence>
<evidence type="ECO:0000256" key="4">
    <source>
        <dbReference type="ARBA" id="ARBA00022448"/>
    </source>
</evidence>
<dbReference type="InterPro" id="IPR029446">
    <property type="entry name" value="COPB1_appendage_platform_dom"/>
</dbReference>
<keyword evidence="18" id="KW-1185">Reference proteome</keyword>
<keyword evidence="9" id="KW-0333">Golgi apparatus</keyword>
<keyword evidence="10" id="KW-0472">Membrane</keyword>
<proteinExistence type="predicted"/>
<dbReference type="Pfam" id="PF07718">
    <property type="entry name" value="Coatamer_beta_C"/>
    <property type="match status" value="1"/>
</dbReference>
<evidence type="ECO:0000259" key="15">
    <source>
        <dbReference type="Pfam" id="PF07718"/>
    </source>
</evidence>
<evidence type="ECO:0000256" key="6">
    <source>
        <dbReference type="ARBA" id="ARBA00022737"/>
    </source>
</evidence>
<evidence type="ECO:0000256" key="13">
    <source>
        <dbReference type="SAM" id="MobiDB-lite"/>
    </source>
</evidence>
<evidence type="ECO:0000256" key="7">
    <source>
        <dbReference type="ARBA" id="ARBA00022892"/>
    </source>
</evidence>
<dbReference type="EMBL" id="JAIFTH010000049">
    <property type="protein sequence ID" value="KAG9510954.1"/>
    <property type="molecule type" value="Genomic_DNA"/>
</dbReference>
<comment type="subcellular location">
    <subcellularLocation>
        <location evidence="2">Cytoplasmic vesicle</location>
        <location evidence="2">COPI-coated vesicle membrane</location>
        <topology evidence="2">Peripheral membrane protein</topology>
        <orientation evidence="2">Cytoplasmic side</orientation>
    </subcellularLocation>
    <subcellularLocation>
        <location evidence="1">Golgi apparatus membrane</location>
        <topology evidence="1">Peripheral membrane protein</topology>
        <orientation evidence="1">Cytoplasmic side</orientation>
    </subcellularLocation>
</comment>
<evidence type="ECO:0000259" key="14">
    <source>
        <dbReference type="Pfam" id="PF01602"/>
    </source>
</evidence>
<evidence type="ECO:0000313" key="18">
    <source>
        <dbReference type="Proteomes" id="UP000825002"/>
    </source>
</evidence>
<keyword evidence="8" id="KW-0653">Protein transport</keyword>
<feature type="domain" description="Coatomer beta subunit C-terminal" evidence="15">
    <location>
        <begin position="691"/>
        <end position="824"/>
    </location>
</feature>
<comment type="caution">
    <text evidence="17">The sequence shown here is derived from an EMBL/GenBank/DDBJ whole genome shotgun (WGS) entry which is preliminary data.</text>
</comment>
<reference evidence="17 18" key="1">
    <citation type="submission" date="2020-10" db="EMBL/GenBank/DDBJ databases">
        <authorList>
            <person name="Klimov P.B."/>
            <person name="Dyachkov S.M."/>
            <person name="Chetverikov P.E."/>
        </authorList>
    </citation>
    <scope>NUCLEOTIDE SEQUENCE [LARGE SCALE GENOMIC DNA]</scope>
    <source>
        <strain evidence="17">BMOC 18-1129-001#AD2665</strain>
        <tissue evidence="17">Entire mites</tissue>
    </source>
</reference>
<accession>A0ABQ7SC22</accession>
<dbReference type="PIRSF" id="PIRSF005727">
    <property type="entry name" value="Coatomer_beta_subunit"/>
    <property type="match status" value="1"/>
</dbReference>
<keyword evidence="7" id="KW-0931">ER-Golgi transport</keyword>
<dbReference type="Gene3D" id="1.25.10.10">
    <property type="entry name" value="Leucine-rich Repeat Variant"/>
    <property type="match status" value="1"/>
</dbReference>
<dbReference type="PANTHER" id="PTHR10635">
    <property type="entry name" value="COATOMER SUBUNIT BETA"/>
    <property type="match status" value="1"/>
</dbReference>
<keyword evidence="5" id="KW-0963">Cytoplasm</keyword>
<dbReference type="InterPro" id="IPR016024">
    <property type="entry name" value="ARM-type_fold"/>
</dbReference>
<dbReference type="InterPro" id="IPR011989">
    <property type="entry name" value="ARM-like"/>
</dbReference>
<evidence type="ECO:0000256" key="5">
    <source>
        <dbReference type="ARBA" id="ARBA00022490"/>
    </source>
</evidence>
<evidence type="ECO:0000256" key="10">
    <source>
        <dbReference type="ARBA" id="ARBA00023136"/>
    </source>
</evidence>
<dbReference type="Proteomes" id="UP000825002">
    <property type="component" value="Unassembled WGS sequence"/>
</dbReference>
<evidence type="ECO:0000259" key="16">
    <source>
        <dbReference type="Pfam" id="PF14806"/>
    </source>
</evidence>
<dbReference type="PANTHER" id="PTHR10635:SF0">
    <property type="entry name" value="COATOMER SUBUNIT BETA"/>
    <property type="match status" value="1"/>
</dbReference>
<dbReference type="SUPFAM" id="SSF48371">
    <property type="entry name" value="ARM repeat"/>
    <property type="match status" value="1"/>
</dbReference>
<dbReference type="Pfam" id="PF14806">
    <property type="entry name" value="Coatomer_b_Cpla"/>
    <property type="match status" value="1"/>
</dbReference>
<evidence type="ECO:0000256" key="2">
    <source>
        <dbReference type="ARBA" id="ARBA00004347"/>
    </source>
</evidence>
<evidence type="ECO:0000256" key="8">
    <source>
        <dbReference type="ARBA" id="ARBA00022927"/>
    </source>
</evidence>
<keyword evidence="4" id="KW-0813">Transport</keyword>
<gene>
    <name evidence="17" type="primary">COPB1</name>
    <name evidence="17" type="ORF">GZH46_00486</name>
</gene>
<evidence type="ECO:0000256" key="9">
    <source>
        <dbReference type="ARBA" id="ARBA00023034"/>
    </source>
</evidence>
<name>A0ABQ7SC22_9ACAR</name>
<feature type="region of interest" description="Disordered" evidence="13">
    <location>
        <begin position="503"/>
        <end position="522"/>
    </location>
</feature>
<dbReference type="InterPro" id="IPR002553">
    <property type="entry name" value="Clathrin/coatomer_adapt-like_N"/>
</dbReference>
<sequence length="970" mass="109014">MAAPYCWTLLNAPNGESISDLKKGLESDNVETKLQAMQNLVQALMNGEKFPPNIIMTIIRHVLPNEDKRIKKLLLLFWDIVPKRQEGRLMQEMILVCDAYRKDLEHPNEYICGATLRFLAHLEEPELLGELISAIFSCLSRNQPYTRRNAVVAIAKIYANFKSLIPDAPERISEYLEQEKDDDCKRAALLALMHVDYLLGQKYMDSCVETIYRNSHSMQILFVDLIGKICTTNRDVDEIKKYIEILYSLISASSSRSVRYQAAATLMKLTRSAQAIKVSANCFIDICTKESDNNVKLIALDSLIDLRKTRGAERVLQGTMMDFLRILQSASDLEVRQKVLKLSLELATSSNVREMAFLLRKEVIRLFSTNVLGTVEETTRYRLLLVDTLHQICMKFPEALIDSRLTDTLFEMLTSEAADEKTAAKINSFVKIFMVKHPEHQATILTKILNIFNMIPPTAPIVHQNLIWLLGEFSTTCNQIEDAYEVIKDSLGSMPLLQTQLEATRSQESGDQPDLQSTSHNARQVTADGSYVTQSAASISVNGTSVVSSMPPLRAYFMSNRFITSELADALVKMAIRYQKDCRVVEEVNLFLAKCQLILSSILNLHRSPLVDADGLQLHINSDRYEKLFASLKMLMFIPDANEDASKAAILRDINSEFKREALRDMIESSEQENLEVAMNKKPGFEKISHDDRVNISMLEPKQDEIITELEEGTSKQSVNVSEPTFRPKISEVIPLTGHTDPVYAECKFSVNQYDIGLDVLLKNQTEDTLQNVMLELHTHGDLTLVNAKNDTIVLGPLDFTEVHASVKVLSTENGRIFGNIVYDVSGTSERENMVVTNSISVNITDYIKPAVCSDEEFRDMWREFEWENKVNVGTQLTNLKEYLEHLVASTNMNCVSPPRALSGHGSTILCANLYAKSYFGEDALVNVSIEQESPRSVVTGHVKVRSRSQGMALGLGEKISSVQGGVKAA</sequence>
<keyword evidence="11" id="KW-0968">Cytoplasmic vesicle</keyword>
<dbReference type="InterPro" id="IPR016460">
    <property type="entry name" value="COPB1"/>
</dbReference>
<feature type="non-terminal residue" evidence="17">
    <location>
        <position position="1"/>
    </location>
</feature>
<dbReference type="InterPro" id="IPR011710">
    <property type="entry name" value="Coatomer_bsu_C"/>
</dbReference>
<feature type="domain" description="Clathrin/coatomer adaptor adaptin-like N-terminal" evidence="14">
    <location>
        <begin position="17"/>
        <end position="501"/>
    </location>
</feature>
<feature type="domain" description="Coatomer beta subunit appendage platform" evidence="16">
    <location>
        <begin position="833"/>
        <end position="960"/>
    </location>
</feature>
<evidence type="ECO:0000256" key="1">
    <source>
        <dbReference type="ARBA" id="ARBA00004255"/>
    </source>
</evidence>
<organism evidence="17 18">
    <name type="scientific">Fragariocoptes setiger</name>
    <dbReference type="NCBI Taxonomy" id="1670756"/>
    <lineage>
        <taxon>Eukaryota</taxon>
        <taxon>Metazoa</taxon>
        <taxon>Ecdysozoa</taxon>
        <taxon>Arthropoda</taxon>
        <taxon>Chelicerata</taxon>
        <taxon>Arachnida</taxon>
        <taxon>Acari</taxon>
        <taxon>Acariformes</taxon>
        <taxon>Trombidiformes</taxon>
        <taxon>Prostigmata</taxon>
        <taxon>Eupodina</taxon>
        <taxon>Eriophyoidea</taxon>
        <taxon>Phytoptidae</taxon>
        <taxon>Fragariocoptes</taxon>
    </lineage>
</organism>
<keyword evidence="6" id="KW-0677">Repeat</keyword>
<protein>
    <recommendedName>
        <fullName evidence="3">Coatomer subunit beta</fullName>
    </recommendedName>
    <alternativeName>
        <fullName evidence="12">Beta-coat protein</fullName>
    </alternativeName>
</protein>
<evidence type="ECO:0000256" key="3">
    <source>
        <dbReference type="ARBA" id="ARBA00017024"/>
    </source>
</evidence>
<evidence type="ECO:0000256" key="12">
    <source>
        <dbReference type="ARBA" id="ARBA00030841"/>
    </source>
</evidence>
<dbReference type="Pfam" id="PF01602">
    <property type="entry name" value="Adaptin_N"/>
    <property type="match status" value="1"/>
</dbReference>